<protein>
    <submittedName>
        <fullName evidence="2">RidA family protein</fullName>
    </submittedName>
</protein>
<evidence type="ECO:0000313" key="3">
    <source>
        <dbReference type="Proteomes" id="UP001230156"/>
    </source>
</evidence>
<dbReference type="InterPro" id="IPR013813">
    <property type="entry name" value="Endoribo_LPSP/chorism_mut-like"/>
</dbReference>
<dbReference type="Gene3D" id="3.30.1330.40">
    <property type="entry name" value="RutC-like"/>
    <property type="match status" value="1"/>
</dbReference>
<proteinExistence type="predicted"/>
<dbReference type="Pfam" id="PF14588">
    <property type="entry name" value="YjgF_endoribonc"/>
    <property type="match status" value="1"/>
</dbReference>
<dbReference type="PANTHER" id="PTHR43760:SF1">
    <property type="entry name" value="ENDORIBONUCLEASE L-PSP_CHORISMATE MUTASE-LIKE DOMAIN-CONTAINING PROTEIN"/>
    <property type="match status" value="1"/>
</dbReference>
<dbReference type="EMBL" id="JAUYVI010000006">
    <property type="protein sequence ID" value="MDQ7249759.1"/>
    <property type="molecule type" value="Genomic_DNA"/>
</dbReference>
<comment type="caution">
    <text evidence="2">The sequence shown here is derived from an EMBL/GenBank/DDBJ whole genome shotgun (WGS) entry which is preliminary data.</text>
</comment>
<accession>A0ABU0YPW4</accession>
<gene>
    <name evidence="2" type="ORF">Q8A70_18865</name>
</gene>
<organism evidence="2 3">
    <name type="scientific">Dongia sedimenti</name>
    <dbReference type="NCBI Taxonomy" id="3064282"/>
    <lineage>
        <taxon>Bacteria</taxon>
        <taxon>Pseudomonadati</taxon>
        <taxon>Pseudomonadota</taxon>
        <taxon>Alphaproteobacteria</taxon>
        <taxon>Rhodospirillales</taxon>
        <taxon>Dongiaceae</taxon>
        <taxon>Dongia</taxon>
    </lineage>
</organism>
<dbReference type="CDD" id="cd02199">
    <property type="entry name" value="YjgF_YER057c_UK114_like_1"/>
    <property type="match status" value="1"/>
</dbReference>
<feature type="domain" description="Endoribonuclease L-PSP/chorismate mutase-like" evidence="1">
    <location>
        <begin position="4"/>
        <end position="139"/>
    </location>
</feature>
<evidence type="ECO:0000259" key="1">
    <source>
        <dbReference type="Pfam" id="PF14588"/>
    </source>
</evidence>
<dbReference type="SUPFAM" id="SSF55298">
    <property type="entry name" value="YjgF-like"/>
    <property type="match status" value="1"/>
</dbReference>
<sequence length="152" mass="16497">MNTEHRLKALGIELPPSPTPRYTYVPFRRAGEIVFLSGQVPRLPDGTYLTGKLGQDRTMEEGVEAARLCGLHMLASARSITGSLDDVEFIKLLGMVNATPDFKDHGQVLEGCSKLLVEVMGERGQHARSAVGMGSLPANIRVEIEAVLRVLG</sequence>
<dbReference type="InterPro" id="IPR035959">
    <property type="entry name" value="RutC-like_sf"/>
</dbReference>
<reference evidence="3" key="1">
    <citation type="submission" date="2023-08" db="EMBL/GenBank/DDBJ databases">
        <title>Rhodospirillaceae gen. nov., a novel taxon isolated from the Yangtze River Yuezi River estuary sludge.</title>
        <authorList>
            <person name="Ruan L."/>
        </authorList>
    </citation>
    <scope>NUCLEOTIDE SEQUENCE [LARGE SCALE GENOMIC DNA]</scope>
    <source>
        <strain evidence="3">R-7</strain>
    </source>
</reference>
<name>A0ABU0YPW4_9PROT</name>
<keyword evidence="3" id="KW-1185">Reference proteome</keyword>
<dbReference type="RefSeq" id="WP_379958117.1">
    <property type="nucleotide sequence ID" value="NZ_JAUYVI010000006.1"/>
</dbReference>
<dbReference type="Proteomes" id="UP001230156">
    <property type="component" value="Unassembled WGS sequence"/>
</dbReference>
<dbReference type="PANTHER" id="PTHR43760">
    <property type="entry name" value="ENDORIBONUCLEASE-RELATED"/>
    <property type="match status" value="1"/>
</dbReference>
<evidence type="ECO:0000313" key="2">
    <source>
        <dbReference type="EMBL" id="MDQ7249759.1"/>
    </source>
</evidence>